<dbReference type="KEGG" id="kox:KOX_26325"/>
<dbReference type="HOGENOM" id="CLU_088965_0_0_6"/>
<dbReference type="GO" id="GO:0043709">
    <property type="term" value="P:cell adhesion involved in single-species biofilm formation"/>
    <property type="evidence" value="ECO:0007669"/>
    <property type="project" value="TreeGrafter"/>
</dbReference>
<evidence type="ECO:0000313" key="7">
    <source>
        <dbReference type="EMBL" id="AEX06974.1"/>
    </source>
</evidence>
<keyword evidence="3 5" id="KW-0732">Signal</keyword>
<dbReference type="AlphaFoldDB" id="A0A0H3HES6"/>
<dbReference type="Gene3D" id="2.60.40.1090">
    <property type="entry name" value="Fimbrial-type adhesion domain"/>
    <property type="match status" value="1"/>
</dbReference>
<dbReference type="Proteomes" id="UP000007843">
    <property type="component" value="Chromosome"/>
</dbReference>
<evidence type="ECO:0000256" key="3">
    <source>
        <dbReference type="ARBA" id="ARBA00022729"/>
    </source>
</evidence>
<evidence type="ECO:0000256" key="1">
    <source>
        <dbReference type="ARBA" id="ARBA00004561"/>
    </source>
</evidence>
<comment type="subcellular location">
    <subcellularLocation>
        <location evidence="1">Fimbrium</location>
    </subcellularLocation>
</comment>
<proteinExistence type="inferred from homology"/>
<dbReference type="Pfam" id="PF00419">
    <property type="entry name" value="Fimbrial"/>
    <property type="match status" value="1"/>
</dbReference>
<keyword evidence="4" id="KW-0281">Fimbrium</keyword>
<feature type="signal peptide" evidence="5">
    <location>
        <begin position="1"/>
        <end position="22"/>
    </location>
</feature>
<dbReference type="InterPro" id="IPR036937">
    <property type="entry name" value="Adhesion_dom_fimbrial_sf"/>
</dbReference>
<dbReference type="RefSeq" id="WP_014230249.1">
    <property type="nucleotide sequence ID" value="NC_016612.1"/>
</dbReference>
<evidence type="ECO:0000313" key="8">
    <source>
        <dbReference type="Proteomes" id="UP000007843"/>
    </source>
</evidence>
<gene>
    <name evidence="7" type="ordered locus">KOX_26325</name>
</gene>
<dbReference type="DNASU" id="29377873"/>
<dbReference type="InterPro" id="IPR000259">
    <property type="entry name" value="Adhesion_dom_fimbrial"/>
</dbReference>
<accession>A0A0H3HES6</accession>
<dbReference type="InterPro" id="IPR008966">
    <property type="entry name" value="Adhesion_dom_sf"/>
</dbReference>
<dbReference type="PANTHER" id="PTHR33420:SF3">
    <property type="entry name" value="FIMBRIAL SUBUNIT ELFA"/>
    <property type="match status" value="1"/>
</dbReference>
<evidence type="ECO:0000256" key="2">
    <source>
        <dbReference type="ARBA" id="ARBA00006671"/>
    </source>
</evidence>
<reference evidence="7 8" key="1">
    <citation type="journal article" date="2012" name="J. Bacteriol.">
        <title>Complete genome sequence of Klebsiella oxytoca KCTC 1686, used in production of 2,3-butanediol.</title>
        <authorList>
            <person name="Shin S.H."/>
            <person name="Kim S."/>
            <person name="Kim J.Y."/>
            <person name="Lee S."/>
            <person name="Um Y."/>
            <person name="Oh M.K."/>
            <person name="Kim Y.R."/>
            <person name="Lee J."/>
            <person name="Yang K.S."/>
        </authorList>
    </citation>
    <scope>NUCLEOTIDE SEQUENCE [LARGE SCALE GENOMIC DNA]</scope>
    <source>
        <strain evidence="8">ATCC 8724 / DSM 4798 / JCM 20051 / NBRC 3318 / NRRL B-199 / KCTC 1686</strain>
    </source>
</reference>
<name>A0A0H3HES6_KLEM8</name>
<dbReference type="PANTHER" id="PTHR33420">
    <property type="entry name" value="FIMBRIAL SUBUNIT ELFA-RELATED"/>
    <property type="match status" value="1"/>
</dbReference>
<evidence type="ECO:0000256" key="5">
    <source>
        <dbReference type="SAM" id="SignalP"/>
    </source>
</evidence>
<feature type="chain" id="PRO_5002611184" evidence="5">
    <location>
        <begin position="23"/>
        <end position="178"/>
    </location>
</feature>
<evidence type="ECO:0000256" key="4">
    <source>
        <dbReference type="ARBA" id="ARBA00023263"/>
    </source>
</evidence>
<dbReference type="EMBL" id="CP003218">
    <property type="protein sequence ID" value="AEX06974.1"/>
    <property type="molecule type" value="Genomic_DNA"/>
</dbReference>
<dbReference type="InterPro" id="IPR050263">
    <property type="entry name" value="Bact_Fimbrial_Adh_Pro"/>
</dbReference>
<sequence>MKKTLLAAVVAGCAAFSGAALADDGQVKFIGDIIDAGCDVVNDLSNPLEVQMGQIAKTAFSGTGSTAAEQNFAIKLENCPTTVTKASVLFSGANVNGDNDKLQLTGAGTDPAVAEGVALQLVDASSNATLPLYTRSASLTIPATGNIDLPFRVRYIQTESTIVAGKADGTANFTISYN</sequence>
<dbReference type="GO" id="GO:0009289">
    <property type="term" value="C:pilus"/>
    <property type="evidence" value="ECO:0007669"/>
    <property type="project" value="UniProtKB-SubCell"/>
</dbReference>
<comment type="similarity">
    <text evidence="2">Belongs to the fimbrial protein family.</text>
</comment>
<organism evidence="7 8">
    <name type="scientific">Klebsiella michiganensis (strain ATCC 8724 / DSM 4798 / JCM 20051 / NBRC 3318 / NRRL B-199 / KCTC 1686 / BUCSAV 143 / CCM 1901)</name>
    <dbReference type="NCBI Taxonomy" id="1006551"/>
    <lineage>
        <taxon>Bacteria</taxon>
        <taxon>Pseudomonadati</taxon>
        <taxon>Pseudomonadota</taxon>
        <taxon>Gammaproteobacteria</taxon>
        <taxon>Enterobacterales</taxon>
        <taxon>Enterobacteriaceae</taxon>
        <taxon>Klebsiella/Raoultella group</taxon>
        <taxon>Klebsiella</taxon>
    </lineage>
</organism>
<feature type="domain" description="Fimbrial-type adhesion" evidence="6">
    <location>
        <begin position="29"/>
        <end position="177"/>
    </location>
</feature>
<dbReference type="SUPFAM" id="SSF49401">
    <property type="entry name" value="Bacterial adhesins"/>
    <property type="match status" value="1"/>
</dbReference>
<evidence type="ECO:0000259" key="6">
    <source>
        <dbReference type="Pfam" id="PF00419"/>
    </source>
</evidence>
<protein>
    <submittedName>
        <fullName evidence="7">Fimbrial protein domain-containing protein</fullName>
    </submittedName>
</protein>